<dbReference type="EMBL" id="JAESVG020000005">
    <property type="protein sequence ID" value="KAG8627350.1"/>
    <property type="molecule type" value="Genomic_DNA"/>
</dbReference>
<dbReference type="OrthoDB" id="10355986at2759"/>
<keyword evidence="3" id="KW-1185">Reference proteome</keyword>
<reference evidence="2" key="1">
    <citation type="submission" date="2021-07" db="EMBL/GenBank/DDBJ databases">
        <title>Elsinoe batatas strain:CRI-CJ2 Genome sequencing and assembly.</title>
        <authorList>
            <person name="Huang L."/>
        </authorList>
    </citation>
    <scope>NUCLEOTIDE SEQUENCE</scope>
    <source>
        <strain evidence="2">CRI-CJ2</strain>
    </source>
</reference>
<feature type="compositionally biased region" description="Basic and acidic residues" evidence="1">
    <location>
        <begin position="274"/>
        <end position="299"/>
    </location>
</feature>
<feature type="compositionally biased region" description="Polar residues" evidence="1">
    <location>
        <begin position="69"/>
        <end position="93"/>
    </location>
</feature>
<dbReference type="Proteomes" id="UP000809789">
    <property type="component" value="Unassembled WGS sequence"/>
</dbReference>
<protein>
    <submittedName>
        <fullName evidence="2">Uncharacterized protein</fullName>
    </submittedName>
</protein>
<proteinExistence type="predicted"/>
<comment type="caution">
    <text evidence="2">The sequence shown here is derived from an EMBL/GenBank/DDBJ whole genome shotgun (WGS) entry which is preliminary data.</text>
</comment>
<feature type="region of interest" description="Disordered" evidence="1">
    <location>
        <begin position="67"/>
        <end position="134"/>
    </location>
</feature>
<evidence type="ECO:0000313" key="2">
    <source>
        <dbReference type="EMBL" id="KAG8627350.1"/>
    </source>
</evidence>
<organism evidence="2 3">
    <name type="scientific">Elsinoe batatas</name>
    <dbReference type="NCBI Taxonomy" id="2601811"/>
    <lineage>
        <taxon>Eukaryota</taxon>
        <taxon>Fungi</taxon>
        <taxon>Dikarya</taxon>
        <taxon>Ascomycota</taxon>
        <taxon>Pezizomycotina</taxon>
        <taxon>Dothideomycetes</taxon>
        <taxon>Dothideomycetidae</taxon>
        <taxon>Myriangiales</taxon>
        <taxon>Elsinoaceae</taxon>
        <taxon>Elsinoe</taxon>
    </lineage>
</organism>
<evidence type="ECO:0000313" key="3">
    <source>
        <dbReference type="Proteomes" id="UP000809789"/>
    </source>
</evidence>
<feature type="region of interest" description="Disordered" evidence="1">
    <location>
        <begin position="273"/>
        <end position="299"/>
    </location>
</feature>
<gene>
    <name evidence="2" type="ORF">KVT40_004833</name>
</gene>
<name>A0A8K0L1T3_9PEZI</name>
<dbReference type="AlphaFoldDB" id="A0A8K0L1T3"/>
<evidence type="ECO:0000256" key="1">
    <source>
        <dbReference type="SAM" id="MobiDB-lite"/>
    </source>
</evidence>
<feature type="compositionally biased region" description="Basic and acidic residues" evidence="1">
    <location>
        <begin position="103"/>
        <end position="114"/>
    </location>
</feature>
<sequence>MSQHRDSAIDQWQFDFTDGPITERLLWPIPLGSTSPTPSIGGEDIRFVSPHARPVLEWCDELFGDNDNAVDNKNDSSPQQTDQSTAVPNTTLPANDDGTAMAKRPDDQISKPDSDSMPSLDLSIASRTEDSVSTGDIRAENMRQTALAQAGPPSDPTLHMQCPFYFLDCSMHFTKYSDWKDHCNSHLKRASPPTSMSCAHCQTSAPWDHHLAHLWRGHKGYHNLSAIPFDKRLLMTLLKKRIIDVSEYQILLNDGKLEHRKGAPLALMHNPAQELRRRDGKDRPHAARPFEPRVVDQEL</sequence>
<accession>A0A8K0L1T3</accession>